<name>A0A0E9PQN7_ANGAN</name>
<proteinExistence type="predicted"/>
<dbReference type="EMBL" id="GBXM01102197">
    <property type="protein sequence ID" value="JAH06380.1"/>
    <property type="molecule type" value="Transcribed_RNA"/>
</dbReference>
<reference evidence="1" key="1">
    <citation type="submission" date="2014-11" db="EMBL/GenBank/DDBJ databases">
        <authorList>
            <person name="Amaro Gonzalez C."/>
        </authorList>
    </citation>
    <scope>NUCLEOTIDE SEQUENCE</scope>
</reference>
<sequence length="64" mass="7490">MDQLVSWIFYSQFACIFGDKQRTSTTTKGPLAPLYPEYMSQLRPVIYLIPTHLIYIYIVSRTVN</sequence>
<reference evidence="1" key="2">
    <citation type="journal article" date="2015" name="Fish Shellfish Immunol.">
        <title>Early steps in the European eel (Anguilla anguilla)-Vibrio vulnificus interaction in the gills: Role of the RtxA13 toxin.</title>
        <authorList>
            <person name="Callol A."/>
            <person name="Pajuelo D."/>
            <person name="Ebbesson L."/>
            <person name="Teles M."/>
            <person name="MacKenzie S."/>
            <person name="Amaro C."/>
        </authorList>
    </citation>
    <scope>NUCLEOTIDE SEQUENCE</scope>
</reference>
<evidence type="ECO:0000313" key="1">
    <source>
        <dbReference type="EMBL" id="JAH06380.1"/>
    </source>
</evidence>
<dbReference type="AlphaFoldDB" id="A0A0E9PQN7"/>
<organism evidence="1">
    <name type="scientific">Anguilla anguilla</name>
    <name type="common">European freshwater eel</name>
    <name type="synonym">Muraena anguilla</name>
    <dbReference type="NCBI Taxonomy" id="7936"/>
    <lineage>
        <taxon>Eukaryota</taxon>
        <taxon>Metazoa</taxon>
        <taxon>Chordata</taxon>
        <taxon>Craniata</taxon>
        <taxon>Vertebrata</taxon>
        <taxon>Euteleostomi</taxon>
        <taxon>Actinopterygii</taxon>
        <taxon>Neopterygii</taxon>
        <taxon>Teleostei</taxon>
        <taxon>Anguilliformes</taxon>
        <taxon>Anguillidae</taxon>
        <taxon>Anguilla</taxon>
    </lineage>
</organism>
<protein>
    <submittedName>
        <fullName evidence="1">Uncharacterized protein</fullName>
    </submittedName>
</protein>
<accession>A0A0E9PQN7</accession>